<dbReference type="Ensembl" id="ENSECRT00000009279.1">
    <property type="protein sequence ID" value="ENSECRP00000009131.1"/>
    <property type="gene ID" value="ENSECRG00000006129.1"/>
</dbReference>
<name>A0A8C4RZH8_ERPCA</name>
<evidence type="ECO:0000259" key="3">
    <source>
        <dbReference type="PROSITE" id="PS50097"/>
    </source>
</evidence>
<dbReference type="GeneTree" id="ENSGT00940000162424"/>
<dbReference type="InterPro" id="IPR000210">
    <property type="entry name" value="BTB/POZ_dom"/>
</dbReference>
<dbReference type="InterPro" id="IPR015915">
    <property type="entry name" value="Kelch-typ_b-propeller"/>
</dbReference>
<dbReference type="SMART" id="SM00612">
    <property type="entry name" value="Kelch"/>
    <property type="match status" value="5"/>
</dbReference>
<dbReference type="PANTHER" id="PTHR45632">
    <property type="entry name" value="LD33804P"/>
    <property type="match status" value="1"/>
</dbReference>
<keyword evidence="5" id="KW-1185">Reference proteome</keyword>
<dbReference type="SMART" id="SM00875">
    <property type="entry name" value="BACK"/>
    <property type="match status" value="1"/>
</dbReference>
<dbReference type="Proteomes" id="UP000694620">
    <property type="component" value="Chromosome 4"/>
</dbReference>
<sequence length="620" mass="70707">YFSNSLHCISRLYSVSLWLQCPAVTAHLHTSTVLNEYQKLRAERLLFDITLVVDGGQFPAHKSLLACSSDYFKLLFKDYTRESKANIICLDVLSAVGLQHILDFIYTSWLSLSPETLEDTLEAASYLQVTEAIQLCSHYMINNLTLETCCFFANVASKFGLGDAFSAANSYISNNLSKLQTIEQLQLNPESMTEIVSSEEIPNVKEVSLLVLVLEWLKSMRLPTSHSNTLLSKIRYGLIPVEDLTNLYSKNQFLQTAQVKRLILKAMDYHSLINQQPLLQCKQTTLRNQRKQVVLLGGGTARDGLVSEVLAFDLYTKKCRPITELKRKVQNHCACVVGNFLYVLGGEVQQTNTTEKIAIMPVTNKVCRYDPRFNKWTETASMLEKRSRFSCCVIEENIFAIGGKEAVDSPLSSVEVYDINTNKWEKVRDLPQKMNGHASTVYKDTIYVSGGMHEDHTESSKDVYSFNLHDGLWKKQASMFIARYGHKMATIQQKIFTFLGMYEPYCDIERYDPEQNQWTRLRPLLYDRFCYGMACIDNTVLLVGGKKWQNSQEIPTQNIIEYDEKNDAWSEICRLPRPLYGLQCAVLQLPEVGKKELSKYRHSGVKDGLLPLFTGFPLSR</sequence>
<keyword evidence="2" id="KW-0677">Repeat</keyword>
<dbReference type="InterPro" id="IPR011705">
    <property type="entry name" value="BACK"/>
</dbReference>
<reference evidence="4" key="3">
    <citation type="submission" date="2025-09" db="UniProtKB">
        <authorList>
            <consortium name="Ensembl"/>
        </authorList>
    </citation>
    <scope>IDENTIFICATION</scope>
</reference>
<reference evidence="4" key="1">
    <citation type="submission" date="2021-06" db="EMBL/GenBank/DDBJ databases">
        <authorList>
            <consortium name="Wellcome Sanger Institute Data Sharing"/>
        </authorList>
    </citation>
    <scope>NUCLEOTIDE SEQUENCE [LARGE SCALE GENOMIC DNA]</scope>
</reference>
<feature type="domain" description="BTB" evidence="3">
    <location>
        <begin position="47"/>
        <end position="114"/>
    </location>
</feature>
<evidence type="ECO:0000256" key="1">
    <source>
        <dbReference type="ARBA" id="ARBA00022441"/>
    </source>
</evidence>
<dbReference type="InterPro" id="IPR056737">
    <property type="entry name" value="Beta-prop_ATRN-MKLN-like"/>
</dbReference>
<dbReference type="Pfam" id="PF00651">
    <property type="entry name" value="BTB"/>
    <property type="match status" value="1"/>
</dbReference>
<dbReference type="PANTHER" id="PTHR45632:SF8">
    <property type="entry name" value="KELCH-LIKE PROTEIN 34"/>
    <property type="match status" value="1"/>
</dbReference>
<evidence type="ECO:0000256" key="2">
    <source>
        <dbReference type="ARBA" id="ARBA00022737"/>
    </source>
</evidence>
<dbReference type="InterPro" id="IPR017096">
    <property type="entry name" value="BTB-kelch_protein"/>
</dbReference>
<evidence type="ECO:0000313" key="5">
    <source>
        <dbReference type="Proteomes" id="UP000694620"/>
    </source>
</evidence>
<dbReference type="SMART" id="SM00225">
    <property type="entry name" value="BTB"/>
    <property type="match status" value="1"/>
</dbReference>
<dbReference type="AlphaFoldDB" id="A0A8C4RZH8"/>
<gene>
    <name evidence="4" type="primary">KLHL34</name>
</gene>
<protein>
    <submittedName>
        <fullName evidence="4">Kelch like family member 34</fullName>
    </submittedName>
</protein>
<keyword evidence="1" id="KW-0880">Kelch repeat</keyword>
<dbReference type="Gene3D" id="1.25.40.420">
    <property type="match status" value="1"/>
</dbReference>
<dbReference type="PIRSF" id="PIRSF037037">
    <property type="entry name" value="Kelch-like_protein_gigaxonin"/>
    <property type="match status" value="1"/>
</dbReference>
<evidence type="ECO:0000313" key="4">
    <source>
        <dbReference type="Ensembl" id="ENSECRP00000009131.1"/>
    </source>
</evidence>
<dbReference type="Gene3D" id="2.120.10.80">
    <property type="entry name" value="Kelch-type beta propeller"/>
    <property type="match status" value="1"/>
</dbReference>
<dbReference type="Pfam" id="PF07707">
    <property type="entry name" value="BACK"/>
    <property type="match status" value="1"/>
</dbReference>
<dbReference type="PROSITE" id="PS50097">
    <property type="entry name" value="BTB"/>
    <property type="match status" value="1"/>
</dbReference>
<proteinExistence type="predicted"/>
<accession>A0A8C4RZH8</accession>
<dbReference type="InterPro" id="IPR011333">
    <property type="entry name" value="SKP1/BTB/POZ_sf"/>
</dbReference>
<dbReference type="SUPFAM" id="SSF54695">
    <property type="entry name" value="POZ domain"/>
    <property type="match status" value="1"/>
</dbReference>
<dbReference type="Pfam" id="PF24981">
    <property type="entry name" value="Beta-prop_ATRN-LZTR1"/>
    <property type="match status" value="1"/>
</dbReference>
<dbReference type="SUPFAM" id="SSF117281">
    <property type="entry name" value="Kelch motif"/>
    <property type="match status" value="1"/>
</dbReference>
<organism evidence="4 5">
    <name type="scientific">Erpetoichthys calabaricus</name>
    <name type="common">Rope fish</name>
    <name type="synonym">Calamoichthys calabaricus</name>
    <dbReference type="NCBI Taxonomy" id="27687"/>
    <lineage>
        <taxon>Eukaryota</taxon>
        <taxon>Metazoa</taxon>
        <taxon>Chordata</taxon>
        <taxon>Craniata</taxon>
        <taxon>Vertebrata</taxon>
        <taxon>Euteleostomi</taxon>
        <taxon>Actinopterygii</taxon>
        <taxon>Polypteriformes</taxon>
        <taxon>Polypteridae</taxon>
        <taxon>Erpetoichthys</taxon>
    </lineage>
</organism>
<dbReference type="Gene3D" id="3.30.710.10">
    <property type="entry name" value="Potassium Channel Kv1.1, Chain A"/>
    <property type="match status" value="1"/>
</dbReference>
<dbReference type="InterPro" id="IPR006652">
    <property type="entry name" value="Kelch_1"/>
</dbReference>
<reference evidence="4" key="2">
    <citation type="submission" date="2025-08" db="UniProtKB">
        <authorList>
            <consortium name="Ensembl"/>
        </authorList>
    </citation>
    <scope>IDENTIFICATION</scope>
</reference>